<keyword evidence="3" id="KW-1185">Reference proteome</keyword>
<dbReference type="Proteomes" id="UP001253545">
    <property type="component" value="Unassembled WGS sequence"/>
</dbReference>
<feature type="signal peptide" evidence="1">
    <location>
        <begin position="1"/>
        <end position="17"/>
    </location>
</feature>
<feature type="chain" id="PRO_5046785801" description="Porin domain-containing protein" evidence="1">
    <location>
        <begin position="18"/>
        <end position="420"/>
    </location>
</feature>
<dbReference type="RefSeq" id="WP_311368818.1">
    <property type="nucleotide sequence ID" value="NZ_JAVRHX010000002.1"/>
</dbReference>
<organism evidence="2 3">
    <name type="scientific">Glaciecola petra</name>
    <dbReference type="NCBI Taxonomy" id="3075602"/>
    <lineage>
        <taxon>Bacteria</taxon>
        <taxon>Pseudomonadati</taxon>
        <taxon>Pseudomonadota</taxon>
        <taxon>Gammaproteobacteria</taxon>
        <taxon>Alteromonadales</taxon>
        <taxon>Alteromonadaceae</taxon>
        <taxon>Glaciecola</taxon>
    </lineage>
</organism>
<proteinExistence type="predicted"/>
<reference evidence="2 3" key="1">
    <citation type="submission" date="2023-09" db="EMBL/GenBank/DDBJ databases">
        <authorList>
            <person name="Rey-Velasco X."/>
        </authorList>
    </citation>
    <scope>NUCLEOTIDE SEQUENCE [LARGE SCALE GENOMIC DNA]</scope>
    <source>
        <strain evidence="2 3">P117</strain>
    </source>
</reference>
<comment type="caution">
    <text evidence="2">The sequence shown here is derived from an EMBL/GenBank/DDBJ whole genome shotgun (WGS) entry which is preliminary data.</text>
</comment>
<dbReference type="EMBL" id="JAVRHX010000002">
    <property type="protein sequence ID" value="MDT0595308.1"/>
    <property type="molecule type" value="Genomic_DNA"/>
</dbReference>
<sequence length="420" mass="47236">MTKYVIFLLLISNITFAKPDIQVSGFGTLGLTLNDSEEFGYRADFSKTSAVFKGDFDFAESTKLGIQFDFIFNPEIDVVVQAVYRDQDDLSFDNAVNLFFARYSPSASWSFRVGRTAFDLFLLTEYRDIDYAYQWAHVPAEVYGVLPHRFLDGVDVTYSRPFGEQTFSAKVFHGQTKSTVNAFSNTESVSADFDNVFGIALDLQSLDWDLALNHTIMKIDSPDVAPLVEAITAFDMFVPNFNFIWPNAVSLINEVDLNNKWASYISVSGKYRLDSLTLMSEITTSSSDTLSIKKVTTGYVSTIFHRGQHNYFASIAMSRSDNFDESDIGANQIALAQIPGGMEIYEATRLVLNYYKSNQQTFSLGWRWDFAENISFTLQVDHTQITSAGSTFWQPPTPNSPADLRTGNINTLFASVSFLY</sequence>
<dbReference type="SUPFAM" id="SSF56935">
    <property type="entry name" value="Porins"/>
    <property type="match status" value="1"/>
</dbReference>
<gene>
    <name evidence="2" type="ORF">RM552_10665</name>
</gene>
<keyword evidence="1" id="KW-0732">Signal</keyword>
<evidence type="ECO:0000256" key="1">
    <source>
        <dbReference type="SAM" id="SignalP"/>
    </source>
</evidence>
<evidence type="ECO:0008006" key="4">
    <source>
        <dbReference type="Google" id="ProtNLM"/>
    </source>
</evidence>
<accession>A0ABU2ZRP4</accession>
<evidence type="ECO:0000313" key="3">
    <source>
        <dbReference type="Proteomes" id="UP001253545"/>
    </source>
</evidence>
<protein>
    <recommendedName>
        <fullName evidence="4">Porin domain-containing protein</fullName>
    </recommendedName>
</protein>
<evidence type="ECO:0000313" key="2">
    <source>
        <dbReference type="EMBL" id="MDT0595308.1"/>
    </source>
</evidence>
<name>A0ABU2ZRP4_9ALTE</name>